<sequence>MSSPVARPRRLDTCQSATTYGQVVSVRNPRDANLVPGRDTMDQIPGTTSSAPRLDFEEATPSWVLVADGARRLVEDPEDERNTVPEDSKTRTTLVINANNVHLRDSKPSIRSEKATYLLAHAGENVQETTRRQKASRHLAAAVEATLRYNIFERKQAIMPHSKLSAGSA</sequence>
<gene>
    <name evidence="2" type="ORF">B0H17DRAFT_1142422</name>
</gene>
<accession>A0AAD7CX19</accession>
<keyword evidence="3" id="KW-1185">Reference proteome</keyword>
<name>A0AAD7CX19_MYCRO</name>
<evidence type="ECO:0000256" key="1">
    <source>
        <dbReference type="SAM" id="MobiDB-lite"/>
    </source>
</evidence>
<dbReference type="Proteomes" id="UP001221757">
    <property type="component" value="Unassembled WGS sequence"/>
</dbReference>
<proteinExistence type="predicted"/>
<comment type="caution">
    <text evidence="2">The sequence shown here is derived from an EMBL/GenBank/DDBJ whole genome shotgun (WGS) entry which is preliminary data.</text>
</comment>
<dbReference type="AlphaFoldDB" id="A0AAD7CX19"/>
<evidence type="ECO:0000313" key="3">
    <source>
        <dbReference type="Proteomes" id="UP001221757"/>
    </source>
</evidence>
<feature type="region of interest" description="Disordered" evidence="1">
    <location>
        <begin position="29"/>
        <end position="53"/>
    </location>
</feature>
<protein>
    <submittedName>
        <fullName evidence="2">Uncharacterized protein</fullName>
    </submittedName>
</protein>
<organism evidence="2 3">
    <name type="scientific">Mycena rosella</name>
    <name type="common">Pink bonnet</name>
    <name type="synonym">Agaricus rosellus</name>
    <dbReference type="NCBI Taxonomy" id="1033263"/>
    <lineage>
        <taxon>Eukaryota</taxon>
        <taxon>Fungi</taxon>
        <taxon>Dikarya</taxon>
        <taxon>Basidiomycota</taxon>
        <taxon>Agaricomycotina</taxon>
        <taxon>Agaricomycetes</taxon>
        <taxon>Agaricomycetidae</taxon>
        <taxon>Agaricales</taxon>
        <taxon>Marasmiineae</taxon>
        <taxon>Mycenaceae</taxon>
        <taxon>Mycena</taxon>
    </lineage>
</organism>
<reference evidence="2" key="1">
    <citation type="submission" date="2023-03" db="EMBL/GenBank/DDBJ databases">
        <title>Massive genome expansion in bonnet fungi (Mycena s.s.) driven by repeated elements and novel gene families across ecological guilds.</title>
        <authorList>
            <consortium name="Lawrence Berkeley National Laboratory"/>
            <person name="Harder C.B."/>
            <person name="Miyauchi S."/>
            <person name="Viragh M."/>
            <person name="Kuo A."/>
            <person name="Thoen E."/>
            <person name="Andreopoulos B."/>
            <person name="Lu D."/>
            <person name="Skrede I."/>
            <person name="Drula E."/>
            <person name="Henrissat B."/>
            <person name="Morin E."/>
            <person name="Kohler A."/>
            <person name="Barry K."/>
            <person name="LaButti K."/>
            <person name="Morin E."/>
            <person name="Salamov A."/>
            <person name="Lipzen A."/>
            <person name="Mereny Z."/>
            <person name="Hegedus B."/>
            <person name="Baldrian P."/>
            <person name="Stursova M."/>
            <person name="Weitz H."/>
            <person name="Taylor A."/>
            <person name="Grigoriev I.V."/>
            <person name="Nagy L.G."/>
            <person name="Martin F."/>
            <person name="Kauserud H."/>
        </authorList>
    </citation>
    <scope>NUCLEOTIDE SEQUENCE</scope>
    <source>
        <strain evidence="2">CBHHK067</strain>
    </source>
</reference>
<dbReference type="EMBL" id="JARKIE010000194">
    <property type="protein sequence ID" value="KAJ7668292.1"/>
    <property type="molecule type" value="Genomic_DNA"/>
</dbReference>
<evidence type="ECO:0000313" key="2">
    <source>
        <dbReference type="EMBL" id="KAJ7668292.1"/>
    </source>
</evidence>